<reference evidence="2" key="2">
    <citation type="submission" date="2011-03" db="EMBL/GenBank/DDBJ databases">
        <title>Comparative genomics and transcriptomics of Neospora caninum and Toxoplasma gondii.</title>
        <authorList>
            <person name="Reid A.J."/>
            <person name="Sohal A."/>
            <person name="Harris D."/>
            <person name="Quail M."/>
            <person name="Sanders M."/>
            <person name="Berriman M."/>
            <person name="Wastling J.M."/>
            <person name="Pain A."/>
        </authorList>
    </citation>
    <scope>NUCLEOTIDE SEQUENCE</scope>
    <source>
        <strain evidence="2">Liverpool</strain>
    </source>
</reference>
<dbReference type="AlphaFoldDB" id="F0V9N0"/>
<keyword evidence="4" id="KW-1185">Reference proteome</keyword>
<organism evidence="2 4">
    <name type="scientific">Neospora caninum (strain Liverpool)</name>
    <dbReference type="NCBI Taxonomy" id="572307"/>
    <lineage>
        <taxon>Eukaryota</taxon>
        <taxon>Sar</taxon>
        <taxon>Alveolata</taxon>
        <taxon>Apicomplexa</taxon>
        <taxon>Conoidasida</taxon>
        <taxon>Coccidia</taxon>
        <taxon>Eucoccidiorida</taxon>
        <taxon>Eimeriorina</taxon>
        <taxon>Sarcocystidae</taxon>
        <taxon>Neospora</taxon>
    </lineage>
</organism>
<dbReference type="EMBL" id="LN714477">
    <property type="protein sequence ID" value="CEL65065.1"/>
    <property type="molecule type" value="Genomic_DNA"/>
</dbReference>
<reference evidence="4" key="3">
    <citation type="journal article" date="2012" name="PLoS Pathog.">
        <title>Comparative genomics of the apicomplexan parasites Toxoplasma gondii and Neospora caninum: Coccidia differing in host range and transmission strategy.</title>
        <authorList>
            <person name="Reid A.J."/>
            <person name="Vermont S.J."/>
            <person name="Cotton J.A."/>
            <person name="Harris D."/>
            <person name="Hill-Cawthorne G.A."/>
            <person name="Konen-Waisman S."/>
            <person name="Latham S.M."/>
            <person name="Mourier T."/>
            <person name="Norton R."/>
            <person name="Quail M.A."/>
            <person name="Sanders M."/>
            <person name="Shanmugam D."/>
            <person name="Sohal A."/>
            <person name="Wasmuth J.D."/>
            <person name="Brunk B."/>
            <person name="Grigg M.E."/>
            <person name="Howard J.C."/>
            <person name="Parkinson J."/>
            <person name="Roos D.S."/>
            <person name="Trees A.J."/>
            <person name="Berriman M."/>
            <person name="Pain A."/>
            <person name="Wastling J.M."/>
        </authorList>
    </citation>
    <scope>NUCLEOTIDE SEQUENCE [LARGE SCALE GENOMIC DNA]</scope>
    <source>
        <strain evidence="4">Liverpool</strain>
    </source>
</reference>
<dbReference type="eggNOG" id="ENOG502TM8Z">
    <property type="taxonomic scope" value="Eukaryota"/>
</dbReference>
<evidence type="ECO:0000313" key="4">
    <source>
        <dbReference type="Proteomes" id="UP000007494"/>
    </source>
</evidence>
<dbReference type="Proteomes" id="UP000007494">
    <property type="component" value="Chromosome III"/>
</dbReference>
<proteinExistence type="predicted"/>
<dbReference type="VEuPathDB" id="ToxoDB:NCLIV_009250"/>
<dbReference type="OMA" id="ETDGWPE"/>
<evidence type="ECO:0000313" key="3">
    <source>
        <dbReference type="EMBL" id="CEL65065.1"/>
    </source>
</evidence>
<reference evidence="2" key="1">
    <citation type="submission" date="2011-02" db="EMBL/GenBank/DDBJ databases">
        <authorList>
            <person name="Aslett M."/>
        </authorList>
    </citation>
    <scope>NUCLEOTIDE SEQUENCE</scope>
    <source>
        <strain evidence="2">Liverpool</strain>
    </source>
</reference>
<evidence type="ECO:0000313" key="2">
    <source>
        <dbReference type="EMBL" id="CBZ50456.1"/>
    </source>
</evidence>
<dbReference type="EMBL" id="FR823383">
    <property type="protein sequence ID" value="CBZ50456.1"/>
    <property type="molecule type" value="Genomic_DNA"/>
</dbReference>
<protein>
    <submittedName>
        <fullName evidence="2">Uncharacterized protein</fullName>
    </submittedName>
</protein>
<name>F0V9N0_NEOCL</name>
<feature type="region of interest" description="Disordered" evidence="1">
    <location>
        <begin position="1"/>
        <end position="36"/>
    </location>
</feature>
<dbReference type="GeneID" id="13441482"/>
<dbReference type="OrthoDB" id="10301917at2759"/>
<sequence>MESAETDGWPEPASDGGRESGSGVPRKSPFELSVCSDPFHDRADRLEDAENQDACNQSPDNAQQGVRSGLIFSPRETSTIIEATEVQTIGKQPRYD</sequence>
<dbReference type="InParanoid" id="F0V9N0"/>
<reference evidence="3" key="4">
    <citation type="journal article" date="2015" name="PLoS ONE">
        <title>Comprehensive Evaluation of Toxoplasma gondii VEG and Neospora caninum LIV Genomes with Tachyzoite Stage Transcriptome and Proteome Defines Novel Transcript Features.</title>
        <authorList>
            <person name="Ramaprasad A."/>
            <person name="Mourier T."/>
            <person name="Naeem R."/>
            <person name="Malas T.B."/>
            <person name="Moussa E."/>
            <person name="Panigrahi A."/>
            <person name="Vermont S.J."/>
            <person name="Otto T.D."/>
            <person name="Wastling J."/>
            <person name="Pain A."/>
        </authorList>
    </citation>
    <scope>NUCLEOTIDE SEQUENCE</scope>
    <source>
        <strain evidence="3">Liverpool</strain>
    </source>
</reference>
<evidence type="ECO:0000256" key="1">
    <source>
        <dbReference type="SAM" id="MobiDB-lite"/>
    </source>
</evidence>
<dbReference type="RefSeq" id="XP_003880489.1">
    <property type="nucleotide sequence ID" value="XM_003880440.1"/>
</dbReference>
<accession>F0V9N0</accession>
<gene>
    <name evidence="3" type="ORF">BN1204_009250</name>
    <name evidence="2" type="ORF">NCLIV_009250</name>
</gene>